<dbReference type="RefSeq" id="WP_094532361.1">
    <property type="nucleotide sequence ID" value="NZ_NHPJ01000092.1"/>
</dbReference>
<feature type="transmembrane region" description="Helical" evidence="1">
    <location>
        <begin position="46"/>
        <end position="68"/>
    </location>
</feature>
<accession>A0A256II90</accession>
<dbReference type="Pfam" id="PF13796">
    <property type="entry name" value="Sensor"/>
    <property type="match status" value="1"/>
</dbReference>
<comment type="caution">
    <text evidence="3">The sequence shown here is derived from an EMBL/GenBank/DDBJ whole genome shotgun (WGS) entry which is preliminary data.</text>
</comment>
<feature type="transmembrane region" description="Helical" evidence="1">
    <location>
        <begin position="21"/>
        <end position="40"/>
    </location>
</feature>
<sequence length="215" mass="22253">MVSLREPSAVPVVGVVAARRTYANLAYLLVGAPLGIAYSMLLTFGIVFGTLLSVVGVGVVVLLATLVGSRLLAGLERRLANAAWSLDLRPPDDVPDDADGLLPLAKGYVDAPSTWRSLGFLSSKVWIVVPTTFLLFGTGTALSLVAAPARYPYTAEFGTVNGEPVTWTIDTLPEAALAVPVALCGLVVVLHASNAVAYAARRTAVALLGRGPDGG</sequence>
<evidence type="ECO:0000313" key="4">
    <source>
        <dbReference type="Proteomes" id="UP000216308"/>
    </source>
</evidence>
<keyword evidence="1" id="KW-0812">Transmembrane</keyword>
<name>A0A256II90_9EURY</name>
<dbReference type="AlphaFoldDB" id="A0A256II90"/>
<gene>
    <name evidence="3" type="ORF">DJ70_09620</name>
</gene>
<organism evidence="3 4">
    <name type="scientific">Halorubrum halodurans</name>
    <dbReference type="NCBI Taxonomy" id="1383851"/>
    <lineage>
        <taxon>Archaea</taxon>
        <taxon>Methanobacteriati</taxon>
        <taxon>Methanobacteriota</taxon>
        <taxon>Stenosarchaea group</taxon>
        <taxon>Halobacteria</taxon>
        <taxon>Halobacteriales</taxon>
        <taxon>Haloferacaceae</taxon>
        <taxon>Halorubrum</taxon>
    </lineage>
</organism>
<evidence type="ECO:0000259" key="2">
    <source>
        <dbReference type="Pfam" id="PF13796"/>
    </source>
</evidence>
<keyword evidence="1" id="KW-1133">Transmembrane helix</keyword>
<dbReference type="OrthoDB" id="253413at2157"/>
<feature type="transmembrane region" description="Helical" evidence="1">
    <location>
        <begin position="125"/>
        <end position="147"/>
    </location>
</feature>
<dbReference type="Proteomes" id="UP000216308">
    <property type="component" value="Unassembled WGS sequence"/>
</dbReference>
<dbReference type="EMBL" id="NHPJ01000092">
    <property type="protein sequence ID" value="OYR56288.1"/>
    <property type="molecule type" value="Genomic_DNA"/>
</dbReference>
<keyword evidence="1" id="KW-0472">Membrane</keyword>
<feature type="transmembrane region" description="Helical" evidence="1">
    <location>
        <begin position="177"/>
        <end position="200"/>
    </location>
</feature>
<dbReference type="InterPro" id="IPR025828">
    <property type="entry name" value="Put_sensor_dom"/>
</dbReference>
<evidence type="ECO:0000313" key="3">
    <source>
        <dbReference type="EMBL" id="OYR56288.1"/>
    </source>
</evidence>
<protein>
    <recommendedName>
        <fullName evidence="2">Putative sensor domain-containing protein</fullName>
    </recommendedName>
</protein>
<keyword evidence="4" id="KW-1185">Reference proteome</keyword>
<evidence type="ECO:0000256" key="1">
    <source>
        <dbReference type="SAM" id="Phobius"/>
    </source>
</evidence>
<feature type="domain" description="Putative sensor" evidence="2">
    <location>
        <begin position="27"/>
        <end position="208"/>
    </location>
</feature>
<reference evidence="3 4" key="1">
    <citation type="journal article" date="2014" name="Front. Microbiol.">
        <title>Population and genomic analysis of the genus Halorubrum.</title>
        <authorList>
            <person name="Fullmer M.S."/>
            <person name="Soucy S.M."/>
            <person name="Swithers K.S."/>
            <person name="Makkay A.M."/>
            <person name="Wheeler R."/>
            <person name="Ventosa A."/>
            <person name="Gogarten J.P."/>
            <person name="Papke R.T."/>
        </authorList>
    </citation>
    <scope>NUCLEOTIDE SEQUENCE [LARGE SCALE GENOMIC DNA]</scope>
    <source>
        <strain evidence="3 4">Cb34</strain>
    </source>
</reference>
<proteinExistence type="predicted"/>